<protein>
    <submittedName>
        <fullName evidence="2">Scaffold protein Nfu/NifU N terminal</fullName>
    </submittedName>
</protein>
<dbReference type="Pfam" id="PF08712">
    <property type="entry name" value="Nfu_N"/>
    <property type="match status" value="1"/>
</dbReference>
<dbReference type="Proteomes" id="UP000199017">
    <property type="component" value="Unassembled WGS sequence"/>
</dbReference>
<evidence type="ECO:0000313" key="2">
    <source>
        <dbReference type="EMBL" id="SDI66728.1"/>
    </source>
</evidence>
<dbReference type="SMART" id="SM00932">
    <property type="entry name" value="Nfu_N"/>
    <property type="match status" value="1"/>
</dbReference>
<accession>A0A1G8MFD9</accession>
<gene>
    <name evidence="2" type="ORF">SAMN05216352_11024</name>
</gene>
<dbReference type="Gene3D" id="3.30.1370.70">
    <property type="entry name" value="Scaffold protein Nfu/NifU, N-terminal domain"/>
    <property type="match status" value="1"/>
</dbReference>
<proteinExistence type="predicted"/>
<evidence type="ECO:0000313" key="3">
    <source>
        <dbReference type="Proteomes" id="UP000199017"/>
    </source>
</evidence>
<dbReference type="SUPFAM" id="SSF110836">
    <property type="entry name" value="Hypothetical protein SAV1430"/>
    <property type="match status" value="1"/>
</dbReference>
<dbReference type="OrthoDB" id="2968418at2"/>
<feature type="domain" description="Scaffold protein Nfu/NifU N-terminal" evidence="1">
    <location>
        <begin position="3"/>
        <end position="84"/>
    </location>
</feature>
<keyword evidence="3" id="KW-1185">Reference proteome</keyword>
<evidence type="ECO:0000259" key="1">
    <source>
        <dbReference type="SMART" id="SM00932"/>
    </source>
</evidence>
<dbReference type="RefSeq" id="WP_091586725.1">
    <property type="nucleotide sequence ID" value="NZ_FNDU01000010.1"/>
</dbReference>
<dbReference type="InterPro" id="IPR014824">
    <property type="entry name" value="Nfu/NifU_N"/>
</dbReference>
<dbReference type="EMBL" id="FNDU01000010">
    <property type="protein sequence ID" value="SDI66728.1"/>
    <property type="molecule type" value="Genomic_DNA"/>
</dbReference>
<name>A0A1G8MFD9_9BACI</name>
<sequence length="84" mass="9377">MEVQAQSTPNPNAVKFTADQVIFDGSTSLKKGDETDHPIAKALLQIEGVDNIFGYNDFVTVNKTMDAEWDDLMPKIQQAFDDKE</sequence>
<organism evidence="2 3">
    <name type="scientific">Alteribacillus bidgolensis</name>
    <dbReference type="NCBI Taxonomy" id="930129"/>
    <lineage>
        <taxon>Bacteria</taxon>
        <taxon>Bacillati</taxon>
        <taxon>Bacillota</taxon>
        <taxon>Bacilli</taxon>
        <taxon>Bacillales</taxon>
        <taxon>Bacillaceae</taxon>
        <taxon>Alteribacillus</taxon>
    </lineage>
</organism>
<dbReference type="AlphaFoldDB" id="A0A1G8MFD9"/>
<dbReference type="InterPro" id="IPR036498">
    <property type="entry name" value="Nfu/NifU_N_sf"/>
</dbReference>
<reference evidence="2 3" key="1">
    <citation type="submission" date="2016-10" db="EMBL/GenBank/DDBJ databases">
        <authorList>
            <person name="de Groot N.N."/>
        </authorList>
    </citation>
    <scope>NUCLEOTIDE SEQUENCE [LARGE SCALE GENOMIC DNA]</scope>
    <source>
        <strain evidence="3">P4B,CCM 7963,CECT 7998,DSM 25260,IBRC-M 10614,KCTC 13821</strain>
    </source>
</reference>
<dbReference type="STRING" id="930129.SAMN05216352_11024"/>